<comment type="caution">
    <text evidence="1">The sequence shown here is derived from an EMBL/GenBank/DDBJ whole genome shotgun (WGS) entry which is preliminary data.</text>
</comment>
<accession>A0ACC2N0R9</accession>
<evidence type="ECO:0000313" key="1">
    <source>
        <dbReference type="EMBL" id="KAJ8664719.1"/>
    </source>
</evidence>
<protein>
    <submittedName>
        <fullName evidence="1">Uncharacterized protein</fullName>
    </submittedName>
</protein>
<keyword evidence="2" id="KW-1185">Reference proteome</keyword>
<dbReference type="Proteomes" id="UP001239111">
    <property type="component" value="Chromosome 4"/>
</dbReference>
<name>A0ACC2N0R9_9HYME</name>
<proteinExistence type="predicted"/>
<gene>
    <name evidence="1" type="ORF">QAD02_006381</name>
</gene>
<evidence type="ECO:0000313" key="2">
    <source>
        <dbReference type="Proteomes" id="UP001239111"/>
    </source>
</evidence>
<reference evidence="1" key="1">
    <citation type="submission" date="2023-04" db="EMBL/GenBank/DDBJ databases">
        <title>A chromosome-level genome assembly of the parasitoid wasp Eretmocerus hayati.</title>
        <authorList>
            <person name="Zhong Y."/>
            <person name="Liu S."/>
            <person name="Liu Y."/>
        </authorList>
    </citation>
    <scope>NUCLEOTIDE SEQUENCE</scope>
    <source>
        <strain evidence="1">ZJU_SS_LIU_2023</strain>
    </source>
</reference>
<organism evidence="1 2">
    <name type="scientific">Eretmocerus hayati</name>
    <dbReference type="NCBI Taxonomy" id="131215"/>
    <lineage>
        <taxon>Eukaryota</taxon>
        <taxon>Metazoa</taxon>
        <taxon>Ecdysozoa</taxon>
        <taxon>Arthropoda</taxon>
        <taxon>Hexapoda</taxon>
        <taxon>Insecta</taxon>
        <taxon>Pterygota</taxon>
        <taxon>Neoptera</taxon>
        <taxon>Endopterygota</taxon>
        <taxon>Hymenoptera</taxon>
        <taxon>Apocrita</taxon>
        <taxon>Proctotrupomorpha</taxon>
        <taxon>Chalcidoidea</taxon>
        <taxon>Aphelinidae</taxon>
        <taxon>Aphelininae</taxon>
        <taxon>Eretmocerus</taxon>
    </lineage>
</organism>
<sequence>MNKDSSLLRNVSKFFTESTLANIVAKVCNEDVQNVQILSWNFGEASRKGDGNMSIVSRVVIKSKVKSRDVETKIVVKSLPRSIGRIKTFRLDDIFRNEIIFYTEIADKFKEFLKSKNQTSLLLIPECLAYHLDGREDYLALLDMSNFGFTTASREEYLTLEECENILEAMARFHGISFAYKDKNSQDFLQRTGKLEEMYYTDDIFDTWYKRLFETVIDIAKDALAKEYPGSEAERRFNSINPRELYNKSVEFCSRTKAPTSVVSQGDSWAPNFMIRDNPSGKKEVLLLDFQMARCASLVLDVSFFIYSCTDKSLRDKHFDNLLDVYYKELAKTIEILGSDAKSLYPRETFLHEVNEQFIHGLVFGLEALPAAMLSPEETFNSEVTGDEKVEIMDIWVLNRLKTPEKRRRLADMILDAVERQYL</sequence>
<dbReference type="EMBL" id="CM056744">
    <property type="protein sequence ID" value="KAJ8664719.1"/>
    <property type="molecule type" value="Genomic_DNA"/>
</dbReference>